<dbReference type="AlphaFoldDB" id="A0A5B7E963"/>
<comment type="caution">
    <text evidence="2">The sequence shown here is derived from an EMBL/GenBank/DDBJ whole genome shotgun (WGS) entry which is preliminary data.</text>
</comment>
<evidence type="ECO:0000256" key="1">
    <source>
        <dbReference type="SAM" id="MobiDB-lite"/>
    </source>
</evidence>
<organism evidence="2 3">
    <name type="scientific">Portunus trituberculatus</name>
    <name type="common">Swimming crab</name>
    <name type="synonym">Neptunus trituberculatus</name>
    <dbReference type="NCBI Taxonomy" id="210409"/>
    <lineage>
        <taxon>Eukaryota</taxon>
        <taxon>Metazoa</taxon>
        <taxon>Ecdysozoa</taxon>
        <taxon>Arthropoda</taxon>
        <taxon>Crustacea</taxon>
        <taxon>Multicrustacea</taxon>
        <taxon>Malacostraca</taxon>
        <taxon>Eumalacostraca</taxon>
        <taxon>Eucarida</taxon>
        <taxon>Decapoda</taxon>
        <taxon>Pleocyemata</taxon>
        <taxon>Brachyura</taxon>
        <taxon>Eubrachyura</taxon>
        <taxon>Portunoidea</taxon>
        <taxon>Portunidae</taxon>
        <taxon>Portuninae</taxon>
        <taxon>Portunus</taxon>
    </lineage>
</organism>
<reference evidence="2 3" key="1">
    <citation type="submission" date="2019-05" db="EMBL/GenBank/DDBJ databases">
        <title>Another draft genome of Portunus trituberculatus and its Hox gene families provides insights of decapod evolution.</title>
        <authorList>
            <person name="Jeong J.-H."/>
            <person name="Song I."/>
            <person name="Kim S."/>
            <person name="Choi T."/>
            <person name="Kim D."/>
            <person name="Ryu S."/>
            <person name="Kim W."/>
        </authorList>
    </citation>
    <scope>NUCLEOTIDE SEQUENCE [LARGE SCALE GENOMIC DNA]</scope>
    <source>
        <tissue evidence="2">Muscle</tissue>
    </source>
</reference>
<proteinExistence type="predicted"/>
<accession>A0A5B7E963</accession>
<protein>
    <submittedName>
        <fullName evidence="2">Uncharacterized protein</fullName>
    </submittedName>
</protein>
<name>A0A5B7E963_PORTR</name>
<dbReference type="EMBL" id="VSRR010002291">
    <property type="protein sequence ID" value="MPC30641.1"/>
    <property type="molecule type" value="Genomic_DNA"/>
</dbReference>
<dbReference type="Proteomes" id="UP000324222">
    <property type="component" value="Unassembled WGS sequence"/>
</dbReference>
<evidence type="ECO:0000313" key="3">
    <source>
        <dbReference type="Proteomes" id="UP000324222"/>
    </source>
</evidence>
<keyword evidence="3" id="KW-1185">Reference proteome</keyword>
<feature type="region of interest" description="Disordered" evidence="1">
    <location>
        <begin position="13"/>
        <end position="60"/>
    </location>
</feature>
<sequence length="60" mass="6547">MVTLKRLKIFHPHSDVPAWNPSSSLPPSRPHTKASSLTSPDVTFHLTPPATHDPIPWAGS</sequence>
<gene>
    <name evidence="2" type="ORF">E2C01_023909</name>
</gene>
<evidence type="ECO:0000313" key="2">
    <source>
        <dbReference type="EMBL" id="MPC30641.1"/>
    </source>
</evidence>